<name>A0A9C9EL81_UNCW3</name>
<dbReference type="AlphaFoldDB" id="A0A9C9EL81"/>
<reference evidence="1" key="1">
    <citation type="journal article" date="2020" name="mSystems">
        <title>Genome- and Community-Level Interaction Insights into Carbon Utilization and Element Cycling Functions of Hydrothermarchaeota in Hydrothermal Sediment.</title>
        <authorList>
            <person name="Zhou Z."/>
            <person name="Liu Y."/>
            <person name="Xu W."/>
            <person name="Pan J."/>
            <person name="Luo Z.H."/>
            <person name="Li M."/>
        </authorList>
    </citation>
    <scope>NUCLEOTIDE SEQUENCE</scope>
    <source>
        <strain evidence="1">HyVt-388</strain>
    </source>
</reference>
<protein>
    <submittedName>
        <fullName evidence="1">Uncharacterized protein</fullName>
    </submittedName>
</protein>
<dbReference type="EMBL" id="DRIG01000029">
    <property type="protein sequence ID" value="HEC78015.1"/>
    <property type="molecule type" value="Genomic_DNA"/>
</dbReference>
<sequence length="130" mass="15141">MPGEVKFEYDPKLNIVFTDDEGEIKTREDVDDFFEKYRKFFEKLGKKVYMVSHIDGLLVRAQIAEYYGERARANVGHYLLGFARWGTNDWARMTVRTTSMKAKMTANIYDTKEAAIAAIQKIKEKAEQKD</sequence>
<evidence type="ECO:0000313" key="2">
    <source>
        <dbReference type="Proteomes" id="UP000885826"/>
    </source>
</evidence>
<evidence type="ECO:0000313" key="1">
    <source>
        <dbReference type="EMBL" id="HEC78015.1"/>
    </source>
</evidence>
<comment type="caution">
    <text evidence="1">The sequence shown here is derived from an EMBL/GenBank/DDBJ whole genome shotgun (WGS) entry which is preliminary data.</text>
</comment>
<gene>
    <name evidence="1" type="ORF">ENI34_02595</name>
</gene>
<organism evidence="1 2">
    <name type="scientific">candidate division WOR-3 bacterium</name>
    <dbReference type="NCBI Taxonomy" id="2052148"/>
    <lineage>
        <taxon>Bacteria</taxon>
        <taxon>Bacteria division WOR-3</taxon>
    </lineage>
</organism>
<proteinExistence type="predicted"/>
<dbReference type="Proteomes" id="UP000885826">
    <property type="component" value="Unassembled WGS sequence"/>
</dbReference>
<accession>A0A9C9EL81</accession>